<evidence type="ECO:0000256" key="4">
    <source>
        <dbReference type="SAM" id="Phobius"/>
    </source>
</evidence>
<dbReference type="InterPro" id="IPR056789">
    <property type="entry name" value="LRR_R13L1-DRL21"/>
</dbReference>
<dbReference type="PANTHER" id="PTHR36766:SF70">
    <property type="entry name" value="DISEASE RESISTANCE PROTEIN RGA4"/>
    <property type="match status" value="1"/>
</dbReference>
<reference evidence="8 9" key="1">
    <citation type="journal article" date="2021" name="Hortic Res">
        <title>Chromosome-scale assembly of the Dendrobium chrysotoxum genome enhances the understanding of orchid evolution.</title>
        <authorList>
            <person name="Zhang Y."/>
            <person name="Zhang G.Q."/>
            <person name="Zhang D."/>
            <person name="Liu X.D."/>
            <person name="Xu X.Y."/>
            <person name="Sun W.H."/>
            <person name="Yu X."/>
            <person name="Zhu X."/>
            <person name="Wang Z.W."/>
            <person name="Zhao X."/>
            <person name="Zhong W.Y."/>
            <person name="Chen H."/>
            <person name="Yin W.L."/>
            <person name="Huang T."/>
            <person name="Niu S.C."/>
            <person name="Liu Z.J."/>
        </authorList>
    </citation>
    <scope>NUCLEOTIDE SEQUENCE [LARGE SCALE GENOMIC DNA]</scope>
    <source>
        <strain evidence="8">Lindl</strain>
    </source>
</reference>
<gene>
    <name evidence="8" type="ORF">IEQ34_008667</name>
</gene>
<dbReference type="Gene3D" id="1.10.10.10">
    <property type="entry name" value="Winged helix-like DNA-binding domain superfamily/Winged helix DNA-binding domain"/>
    <property type="match status" value="1"/>
</dbReference>
<proteinExistence type="predicted"/>
<keyword evidence="2" id="KW-0677">Repeat</keyword>
<dbReference type="Gene3D" id="3.40.50.300">
    <property type="entry name" value="P-loop containing nucleotide triphosphate hydrolases"/>
    <property type="match status" value="1"/>
</dbReference>
<feature type="domain" description="NB-ARC" evidence="5">
    <location>
        <begin position="576"/>
        <end position="735"/>
    </location>
</feature>
<keyword evidence="4" id="KW-1133">Transmembrane helix</keyword>
<dbReference type="Proteomes" id="UP000775213">
    <property type="component" value="Unassembled WGS sequence"/>
</dbReference>
<dbReference type="GO" id="GO:0006952">
    <property type="term" value="P:defense response"/>
    <property type="evidence" value="ECO:0007669"/>
    <property type="project" value="UniProtKB-KW"/>
</dbReference>
<feature type="transmembrane region" description="Helical" evidence="4">
    <location>
        <begin position="322"/>
        <end position="341"/>
    </location>
</feature>
<feature type="domain" description="R13L1/DRL21-like LRR repeat region" evidence="7">
    <location>
        <begin position="1071"/>
        <end position="1196"/>
    </location>
</feature>
<feature type="transmembrane region" description="Helical" evidence="4">
    <location>
        <begin position="264"/>
        <end position="290"/>
    </location>
</feature>
<dbReference type="PRINTS" id="PR00364">
    <property type="entry name" value="DISEASERSIST"/>
</dbReference>
<dbReference type="SUPFAM" id="SSF52058">
    <property type="entry name" value="L domain-like"/>
    <property type="match status" value="3"/>
</dbReference>
<evidence type="ECO:0000259" key="7">
    <source>
        <dbReference type="Pfam" id="PF25019"/>
    </source>
</evidence>
<sequence>MSARYAIWMNNVNLISNLEKIELKYCREWETLPPFGQFPFPKFLKFCDIWKVKWLKIKFLGNDKYHVFPLLEFDAGVAAEDGCLFSCLIELVLSCCPKLKELPSLPSKLKSLKIEDIGWNTLNCCSISNSIPLKNLEVSRCQNITSLPRNAIEEYRLLKKATIMDNDELVSFPNEAEQWFLKFSSLFISLKSLPSSLESLSSLQKLAVCSQLQLLLNIPASGKIRSCIYMKSLQYLSSSFSTISSLKHLTLMTILLLKSFPTSLLLCITCIYQIFLVWIAFLLTSLTFIISGLKKFLSTGKNKTILSLWNIYQFANVMQSYMSLHLLSLSLSFSLSLNLIFISSNQSLFLLLFSCSALSTSIIGAMAAEWFVGPILDKIIKACSDYLEEQVGWQTGMKKELESLRKKPPQDPSCPQISDQNPALNKWIWQLRDAVDEADYVLDELEYMKHKEQLTKNMEETKKRTASSSNASFPIESASKICKVGERALKIDPNLKRLEEVVQKLDEVSAGVSTFLCVFDSTKQEQQEQQRELYKTRQTGSLPRNDLIGRGKDKEFVMQWLRKQSNEHPGTDLYRNISLLSIVGHGGMGKTTLLQHVYEDEMTEEFDCKMWVCVSNNFDVKKVIADMLESLENWRPRLETQALQDSLRTEIMSKKFLLVLDVISEEDEEKDKSKWEDVLAPLASGAFGSKILVTTQTDSVALMIAKVIKKEEEIVKLEGLEEDECLQLLNSHAFAGVENPNDHENLRVIARDIVKKLSRSPLAAKVIGGVLNDNLDERHWRTVLESKLLGQNSINSILRLSYIVLPNHLQNCFAFCCMFPQDHTFDKDDLVRMWIALGFIQPSQGMTMEDVGGRYYDVFVRKTLFDKVRDDYKMHDLIHESASKFFAQECGKLVDDEESSLKISETIRHLSVQTCPDILRKIEKVKHLHSLFLFYEDFNQDLYSALIEIFKVSRCLRLLYIRTDELQMIPEEIRYLKHLRYLKIEGRLNVTRLPRSLSNLYHLQYIIYDGQVRRRHEVDDFFPRDINNLSNLRYMELLYGNYFSSICGIGKLNSLQELDMFDLRNEMGYGIDELKYLNDLCKLGINCLENVKDAEEARNAQLCDKRRLTDLTLCWSNTYAKDINLDEDVLDNLQPPKCLRNLRIYRYMGARSAIWMNNVNPIFNLEKIELTDCLEWETLPPFGQLPFLKSMRLSNMLKVKWLESKVNGNDKYRAFPLLEVLYIWGLEALEDWFEAGVAAEDGCLFPCLIELVLHGCPKLKELPSLPPKLKRLEIDGIGWTTLNFCSNSNPIPIETLEVSDCPGITSIPLADEIARLAALRCLIIKNCPNLFSLGRYREVETTNNCHLMLSGLWISDPSVLLMEPLTSISSLKKLSIEDNDELVSFPNEAEQWFLKVRHSLSELEFRWLKSLQSLPSSLESLSSLQYLYIEDVPMLRKLPNLPPSLKRLMISSCHLELFERYREDGGSDRHKIAHIPDIDFDP</sequence>
<evidence type="ECO:0000256" key="1">
    <source>
        <dbReference type="ARBA" id="ARBA00022614"/>
    </source>
</evidence>
<evidence type="ECO:0008006" key="10">
    <source>
        <dbReference type="Google" id="ProtNLM"/>
    </source>
</evidence>
<dbReference type="Pfam" id="PF25019">
    <property type="entry name" value="LRR_R13L1-DRL21"/>
    <property type="match status" value="1"/>
</dbReference>
<dbReference type="InterPro" id="IPR002182">
    <property type="entry name" value="NB-ARC"/>
</dbReference>
<keyword evidence="4" id="KW-0472">Membrane</keyword>
<dbReference type="Pfam" id="PF23559">
    <property type="entry name" value="WHD_DRP"/>
    <property type="match status" value="1"/>
</dbReference>
<keyword evidence="1" id="KW-0433">Leucine-rich repeat</keyword>
<dbReference type="Pfam" id="PF00931">
    <property type="entry name" value="NB-ARC"/>
    <property type="match status" value="1"/>
</dbReference>
<dbReference type="EMBL" id="JAGFBR010000009">
    <property type="protein sequence ID" value="KAH0461092.1"/>
    <property type="molecule type" value="Genomic_DNA"/>
</dbReference>
<dbReference type="InterPro" id="IPR032675">
    <property type="entry name" value="LRR_dom_sf"/>
</dbReference>
<accession>A0AAV7GYK3</accession>
<feature type="transmembrane region" description="Helical" evidence="4">
    <location>
        <begin position="348"/>
        <end position="372"/>
    </location>
</feature>
<evidence type="ECO:0000259" key="5">
    <source>
        <dbReference type="Pfam" id="PF00931"/>
    </source>
</evidence>
<dbReference type="Gene3D" id="3.80.10.10">
    <property type="entry name" value="Ribonuclease Inhibitor"/>
    <property type="match status" value="3"/>
</dbReference>
<keyword evidence="3" id="KW-0611">Plant defense</keyword>
<dbReference type="PANTHER" id="PTHR36766">
    <property type="entry name" value="PLANT BROAD-SPECTRUM MILDEW RESISTANCE PROTEIN RPW8"/>
    <property type="match status" value="1"/>
</dbReference>
<keyword evidence="9" id="KW-1185">Reference proteome</keyword>
<comment type="caution">
    <text evidence="8">The sequence shown here is derived from an EMBL/GenBank/DDBJ whole genome shotgun (WGS) entry which is preliminary data.</text>
</comment>
<dbReference type="InterPro" id="IPR058922">
    <property type="entry name" value="WHD_DRP"/>
</dbReference>
<name>A0AAV7GYK3_DENCH</name>
<evidence type="ECO:0000256" key="3">
    <source>
        <dbReference type="ARBA" id="ARBA00022821"/>
    </source>
</evidence>
<dbReference type="InterPro" id="IPR027417">
    <property type="entry name" value="P-loop_NTPase"/>
</dbReference>
<dbReference type="SUPFAM" id="SSF52540">
    <property type="entry name" value="P-loop containing nucleoside triphosphate hydrolases"/>
    <property type="match status" value="1"/>
</dbReference>
<feature type="domain" description="Disease resistance protein winged helix" evidence="6">
    <location>
        <begin position="818"/>
        <end position="880"/>
    </location>
</feature>
<protein>
    <recommendedName>
        <fullName evidence="10">Disease resistance protein</fullName>
    </recommendedName>
</protein>
<evidence type="ECO:0000313" key="9">
    <source>
        <dbReference type="Proteomes" id="UP000775213"/>
    </source>
</evidence>
<dbReference type="InterPro" id="IPR036388">
    <property type="entry name" value="WH-like_DNA-bd_sf"/>
</dbReference>
<evidence type="ECO:0000313" key="8">
    <source>
        <dbReference type="EMBL" id="KAH0461092.1"/>
    </source>
</evidence>
<organism evidence="8 9">
    <name type="scientific">Dendrobium chrysotoxum</name>
    <name type="common">Orchid</name>
    <dbReference type="NCBI Taxonomy" id="161865"/>
    <lineage>
        <taxon>Eukaryota</taxon>
        <taxon>Viridiplantae</taxon>
        <taxon>Streptophyta</taxon>
        <taxon>Embryophyta</taxon>
        <taxon>Tracheophyta</taxon>
        <taxon>Spermatophyta</taxon>
        <taxon>Magnoliopsida</taxon>
        <taxon>Liliopsida</taxon>
        <taxon>Asparagales</taxon>
        <taxon>Orchidaceae</taxon>
        <taxon>Epidendroideae</taxon>
        <taxon>Malaxideae</taxon>
        <taxon>Dendrobiinae</taxon>
        <taxon>Dendrobium</taxon>
    </lineage>
</organism>
<keyword evidence="4" id="KW-0812">Transmembrane</keyword>
<dbReference type="GO" id="GO:0043531">
    <property type="term" value="F:ADP binding"/>
    <property type="evidence" value="ECO:0007669"/>
    <property type="project" value="InterPro"/>
</dbReference>
<evidence type="ECO:0000256" key="2">
    <source>
        <dbReference type="ARBA" id="ARBA00022737"/>
    </source>
</evidence>
<dbReference type="InterPro" id="IPR042197">
    <property type="entry name" value="Apaf_helical"/>
</dbReference>
<dbReference type="Gene3D" id="1.10.8.430">
    <property type="entry name" value="Helical domain of apoptotic protease-activating factors"/>
    <property type="match status" value="1"/>
</dbReference>
<evidence type="ECO:0000259" key="6">
    <source>
        <dbReference type="Pfam" id="PF23559"/>
    </source>
</evidence>